<gene>
    <name evidence="1" type="ORF">LCGC14_1643180</name>
</gene>
<feature type="non-terminal residue" evidence="1">
    <location>
        <position position="1"/>
    </location>
</feature>
<accession>A0A0F9KYT7</accession>
<dbReference type="AlphaFoldDB" id="A0A0F9KYT7"/>
<name>A0A0F9KYT7_9ZZZZ</name>
<protein>
    <submittedName>
        <fullName evidence="1">Uncharacterized protein</fullName>
    </submittedName>
</protein>
<comment type="caution">
    <text evidence="1">The sequence shown here is derived from an EMBL/GenBank/DDBJ whole genome shotgun (WGS) entry which is preliminary data.</text>
</comment>
<sequence>NLRHGTPLSAVVSQLSKCEGDITAFSKAMMRVLRKYISDEEYLEISRCYMCGSANLVLNAGCLECADCGLSACE</sequence>
<dbReference type="EMBL" id="LAZR01013719">
    <property type="protein sequence ID" value="KKM20660.1"/>
    <property type="molecule type" value="Genomic_DNA"/>
</dbReference>
<reference evidence="1" key="1">
    <citation type="journal article" date="2015" name="Nature">
        <title>Complex archaea that bridge the gap between prokaryotes and eukaryotes.</title>
        <authorList>
            <person name="Spang A."/>
            <person name="Saw J.H."/>
            <person name="Jorgensen S.L."/>
            <person name="Zaremba-Niedzwiedzka K."/>
            <person name="Martijn J."/>
            <person name="Lind A.E."/>
            <person name="van Eijk R."/>
            <person name="Schleper C."/>
            <person name="Guy L."/>
            <person name="Ettema T.J."/>
        </authorList>
    </citation>
    <scope>NUCLEOTIDE SEQUENCE</scope>
</reference>
<organism evidence="1">
    <name type="scientific">marine sediment metagenome</name>
    <dbReference type="NCBI Taxonomy" id="412755"/>
    <lineage>
        <taxon>unclassified sequences</taxon>
        <taxon>metagenomes</taxon>
        <taxon>ecological metagenomes</taxon>
    </lineage>
</organism>
<evidence type="ECO:0000313" key="1">
    <source>
        <dbReference type="EMBL" id="KKM20660.1"/>
    </source>
</evidence>
<proteinExistence type="predicted"/>